<organism evidence="7 8">
    <name type="scientific">Phascolarctobacterium succinatutens</name>
    <dbReference type="NCBI Taxonomy" id="626940"/>
    <lineage>
        <taxon>Bacteria</taxon>
        <taxon>Bacillati</taxon>
        <taxon>Bacillota</taxon>
        <taxon>Negativicutes</taxon>
        <taxon>Acidaminococcales</taxon>
        <taxon>Acidaminococcaceae</taxon>
        <taxon>Phascolarctobacterium</taxon>
    </lineage>
</organism>
<dbReference type="InterPro" id="IPR038594">
    <property type="entry name" value="SepF-like_sf"/>
</dbReference>
<evidence type="ECO:0000256" key="3">
    <source>
        <dbReference type="ARBA" id="ARBA00023306"/>
    </source>
</evidence>
<evidence type="ECO:0000256" key="2">
    <source>
        <dbReference type="ARBA" id="ARBA00023210"/>
    </source>
</evidence>
<dbReference type="Proteomes" id="UP000186777">
    <property type="component" value="Unassembled WGS sequence"/>
</dbReference>
<keyword evidence="3 5" id="KW-0131">Cell cycle</keyword>
<keyword evidence="5" id="KW-0963">Cytoplasm</keyword>
<feature type="region of interest" description="Disordered" evidence="6">
    <location>
        <begin position="23"/>
        <end position="81"/>
    </location>
</feature>
<protein>
    <recommendedName>
        <fullName evidence="5">Cell division protein SepF</fullName>
    </recommendedName>
</protein>
<dbReference type="Pfam" id="PF04472">
    <property type="entry name" value="SepF"/>
    <property type="match status" value="1"/>
</dbReference>
<comment type="caution">
    <text evidence="7">The sequence shown here is derived from an EMBL/GenBank/DDBJ whole genome shotgun (WGS) entry which is preliminary data.</text>
</comment>
<comment type="subunit">
    <text evidence="5">Homodimer. Interacts with FtsZ.</text>
</comment>
<dbReference type="PANTHER" id="PTHR35798:SF1">
    <property type="entry name" value="CELL DIVISION PROTEIN SEPF"/>
    <property type="match status" value="1"/>
</dbReference>
<sequence>MNIIDKIMNALSLYDEEEIIEEEVEQKPAKTEQEPAKPKKRFFGSKEPAAAAPAEEPKRERKSILNFKGSAAKPEPVKNEKMGSKTINLPIADKLMTVVLLEPVDFNDSPKIADYLRDNQAVVVNYDKTDNVVAKRMTDFISGTVYAVGGSMKKLGRNIVICAPKNVDIDAGEEHELDERGNNPWDK</sequence>
<keyword evidence="1 5" id="KW-0132">Cell division</keyword>
<name>A0A1Q6R8S9_9FIRM</name>
<dbReference type="STRING" id="626940.BHW43_02920"/>
<feature type="compositionally biased region" description="Basic and acidic residues" evidence="6">
    <location>
        <begin position="25"/>
        <end position="37"/>
    </location>
</feature>
<evidence type="ECO:0000256" key="1">
    <source>
        <dbReference type="ARBA" id="ARBA00022618"/>
    </source>
</evidence>
<comment type="subcellular location">
    <subcellularLocation>
        <location evidence="5">Cytoplasm</location>
    </subcellularLocation>
    <text evidence="5">Localizes to the division site, in a FtsZ-dependent manner.</text>
</comment>
<dbReference type="GO" id="GO:0005737">
    <property type="term" value="C:cytoplasm"/>
    <property type="evidence" value="ECO:0007669"/>
    <property type="project" value="UniProtKB-SubCell"/>
</dbReference>
<dbReference type="PANTHER" id="PTHR35798">
    <property type="entry name" value="CELL DIVISION PROTEIN SEPF"/>
    <property type="match status" value="1"/>
</dbReference>
<dbReference type="InterPro" id="IPR023052">
    <property type="entry name" value="Cell_div_SepF"/>
</dbReference>
<evidence type="ECO:0000313" key="8">
    <source>
        <dbReference type="Proteomes" id="UP000186777"/>
    </source>
</evidence>
<dbReference type="GO" id="GO:0000917">
    <property type="term" value="P:division septum assembly"/>
    <property type="evidence" value="ECO:0007669"/>
    <property type="project" value="UniProtKB-KW"/>
</dbReference>
<comment type="function">
    <text evidence="4 5">Cell division protein that is part of the divisome complex and is recruited early to the Z-ring. Probably stimulates Z-ring formation, perhaps through the cross-linking of FtsZ protofilaments. Its function overlaps with FtsA.</text>
</comment>
<evidence type="ECO:0000256" key="5">
    <source>
        <dbReference type="HAMAP-Rule" id="MF_01197"/>
    </source>
</evidence>
<dbReference type="HAMAP" id="MF_01197">
    <property type="entry name" value="SepF"/>
    <property type="match status" value="1"/>
</dbReference>
<dbReference type="EMBL" id="MNTG01000008">
    <property type="protein sequence ID" value="OLA38788.1"/>
    <property type="molecule type" value="Genomic_DNA"/>
</dbReference>
<reference evidence="7 8" key="1">
    <citation type="journal article" date="2016" name="Nat. Biotechnol.">
        <title>Measurement of bacterial replication rates in microbial communities.</title>
        <authorList>
            <person name="Brown C.T."/>
            <person name="Olm M.R."/>
            <person name="Thomas B.C."/>
            <person name="Banfield J.F."/>
        </authorList>
    </citation>
    <scope>NUCLEOTIDE SEQUENCE [LARGE SCALE GENOMIC DNA]</scope>
    <source>
        <strain evidence="7">46_33</strain>
    </source>
</reference>
<dbReference type="RefSeq" id="WP_303679444.1">
    <property type="nucleotide sequence ID" value="NZ_MNTG01000008.1"/>
</dbReference>
<evidence type="ECO:0000313" key="7">
    <source>
        <dbReference type="EMBL" id="OLA38788.1"/>
    </source>
</evidence>
<dbReference type="InterPro" id="IPR007561">
    <property type="entry name" value="Cell_div_SepF/SepF-rel"/>
</dbReference>
<gene>
    <name evidence="5" type="primary">sepF</name>
    <name evidence="7" type="ORF">BHW43_02920</name>
</gene>
<evidence type="ECO:0000256" key="4">
    <source>
        <dbReference type="ARBA" id="ARBA00044936"/>
    </source>
</evidence>
<proteinExistence type="inferred from homology"/>
<keyword evidence="2 5" id="KW-0717">Septation</keyword>
<dbReference type="Gene3D" id="3.30.110.150">
    <property type="entry name" value="SepF-like protein"/>
    <property type="match status" value="1"/>
</dbReference>
<comment type="similarity">
    <text evidence="5">Belongs to the SepF family.</text>
</comment>
<accession>A0A1Q6R8S9</accession>
<evidence type="ECO:0000256" key="6">
    <source>
        <dbReference type="SAM" id="MobiDB-lite"/>
    </source>
</evidence>
<dbReference type="AlphaFoldDB" id="A0A1Q6R8S9"/>
<dbReference type="GO" id="GO:0043093">
    <property type="term" value="P:FtsZ-dependent cytokinesis"/>
    <property type="evidence" value="ECO:0007669"/>
    <property type="project" value="UniProtKB-UniRule"/>
</dbReference>